<keyword evidence="2" id="KW-1185">Reference proteome</keyword>
<gene>
    <name evidence="1" type="ORF">ONZ43_g6871</name>
</gene>
<evidence type="ECO:0000313" key="2">
    <source>
        <dbReference type="Proteomes" id="UP001153334"/>
    </source>
</evidence>
<name>A0ACC2HVM4_9PEZI</name>
<organism evidence="1 2">
    <name type="scientific">Nemania bipapillata</name>
    <dbReference type="NCBI Taxonomy" id="110536"/>
    <lineage>
        <taxon>Eukaryota</taxon>
        <taxon>Fungi</taxon>
        <taxon>Dikarya</taxon>
        <taxon>Ascomycota</taxon>
        <taxon>Pezizomycotina</taxon>
        <taxon>Sordariomycetes</taxon>
        <taxon>Xylariomycetidae</taxon>
        <taxon>Xylariales</taxon>
        <taxon>Xylariaceae</taxon>
        <taxon>Nemania</taxon>
    </lineage>
</organism>
<dbReference type="Proteomes" id="UP001153334">
    <property type="component" value="Unassembled WGS sequence"/>
</dbReference>
<accession>A0ACC2HVM4</accession>
<proteinExistence type="predicted"/>
<sequence>MKPVVGAMQAWSCVVISVFAIVILSVIGTLYRSRHHEFVGGIEDPDNTSEVSSTIFTAVIVYAVCLQAEDIMFLPCYASQGMGPVPSHVFLVCCGLQGVLHMRENRRGAIAL</sequence>
<reference evidence="1" key="1">
    <citation type="submission" date="2022-11" db="EMBL/GenBank/DDBJ databases">
        <title>Genome Sequence of Nemania bipapillata.</title>
        <authorList>
            <person name="Buettner E."/>
        </authorList>
    </citation>
    <scope>NUCLEOTIDE SEQUENCE</scope>
    <source>
        <strain evidence="1">CP14</strain>
    </source>
</reference>
<evidence type="ECO:0000313" key="1">
    <source>
        <dbReference type="EMBL" id="KAJ8107006.1"/>
    </source>
</evidence>
<dbReference type="EMBL" id="JAPESX010002652">
    <property type="protein sequence ID" value="KAJ8107006.1"/>
    <property type="molecule type" value="Genomic_DNA"/>
</dbReference>
<protein>
    <submittedName>
        <fullName evidence="1">Uncharacterized protein</fullName>
    </submittedName>
</protein>
<comment type="caution">
    <text evidence="1">The sequence shown here is derived from an EMBL/GenBank/DDBJ whole genome shotgun (WGS) entry which is preliminary data.</text>
</comment>